<organism evidence="1 2">
    <name type="scientific">Rosa chinensis</name>
    <name type="common">China rose</name>
    <dbReference type="NCBI Taxonomy" id="74649"/>
    <lineage>
        <taxon>Eukaryota</taxon>
        <taxon>Viridiplantae</taxon>
        <taxon>Streptophyta</taxon>
        <taxon>Embryophyta</taxon>
        <taxon>Tracheophyta</taxon>
        <taxon>Spermatophyta</taxon>
        <taxon>Magnoliopsida</taxon>
        <taxon>eudicotyledons</taxon>
        <taxon>Gunneridae</taxon>
        <taxon>Pentapetalae</taxon>
        <taxon>rosids</taxon>
        <taxon>fabids</taxon>
        <taxon>Rosales</taxon>
        <taxon>Rosaceae</taxon>
        <taxon>Rosoideae</taxon>
        <taxon>Rosoideae incertae sedis</taxon>
        <taxon>Rosa</taxon>
    </lineage>
</organism>
<sequence length="51" mass="5891">MRTKEEEFWNTQAVTYSHCEGRRGARRTTVSQSGAEDYFPVNGAVRVKHVF</sequence>
<keyword evidence="2" id="KW-1185">Reference proteome</keyword>
<protein>
    <submittedName>
        <fullName evidence="1">Uncharacterized protein</fullName>
    </submittedName>
</protein>
<proteinExistence type="predicted"/>
<comment type="caution">
    <text evidence="1">The sequence shown here is derived from an EMBL/GenBank/DDBJ whole genome shotgun (WGS) entry which is preliminary data.</text>
</comment>
<evidence type="ECO:0000313" key="2">
    <source>
        <dbReference type="Proteomes" id="UP000238479"/>
    </source>
</evidence>
<evidence type="ECO:0000313" key="1">
    <source>
        <dbReference type="EMBL" id="PRQ55311.1"/>
    </source>
</evidence>
<dbReference type="Proteomes" id="UP000238479">
    <property type="component" value="Chromosome 1"/>
</dbReference>
<gene>
    <name evidence="1" type="ORF">RchiOBHm_Chr1g0323191</name>
</gene>
<dbReference type="Gramene" id="PRQ55311">
    <property type="protein sequence ID" value="PRQ55311"/>
    <property type="gene ID" value="RchiOBHm_Chr1g0323191"/>
</dbReference>
<name>A0A2P6S9G6_ROSCH</name>
<accession>A0A2P6S9G6</accession>
<dbReference type="AlphaFoldDB" id="A0A2P6S9G6"/>
<dbReference type="EMBL" id="PDCK01000039">
    <property type="protein sequence ID" value="PRQ55311.1"/>
    <property type="molecule type" value="Genomic_DNA"/>
</dbReference>
<reference evidence="1 2" key="1">
    <citation type="journal article" date="2018" name="Nat. Genet.">
        <title>The Rosa genome provides new insights in the design of modern roses.</title>
        <authorList>
            <person name="Bendahmane M."/>
        </authorList>
    </citation>
    <scope>NUCLEOTIDE SEQUENCE [LARGE SCALE GENOMIC DNA]</scope>
    <source>
        <strain evidence="2">cv. Old Blush</strain>
    </source>
</reference>